<organism evidence="2 3">
    <name type="scientific">Smittium mucronatum</name>
    <dbReference type="NCBI Taxonomy" id="133383"/>
    <lineage>
        <taxon>Eukaryota</taxon>
        <taxon>Fungi</taxon>
        <taxon>Fungi incertae sedis</taxon>
        <taxon>Zoopagomycota</taxon>
        <taxon>Kickxellomycotina</taxon>
        <taxon>Harpellomycetes</taxon>
        <taxon>Harpellales</taxon>
        <taxon>Legeriomycetaceae</taxon>
        <taxon>Smittium</taxon>
    </lineage>
</organism>
<keyword evidence="3" id="KW-1185">Reference proteome</keyword>
<feature type="region of interest" description="Disordered" evidence="1">
    <location>
        <begin position="144"/>
        <end position="182"/>
    </location>
</feature>
<proteinExistence type="predicted"/>
<accession>A0A1R0GL75</accession>
<evidence type="ECO:0000313" key="3">
    <source>
        <dbReference type="Proteomes" id="UP000187455"/>
    </source>
</evidence>
<dbReference type="OrthoDB" id="5567409at2759"/>
<protein>
    <submittedName>
        <fullName evidence="2">Uncharacterized protein</fullName>
    </submittedName>
</protein>
<feature type="compositionally biased region" description="Polar residues" evidence="1">
    <location>
        <begin position="144"/>
        <end position="178"/>
    </location>
</feature>
<gene>
    <name evidence="2" type="ORF">AYI68_g8325</name>
</gene>
<evidence type="ECO:0000313" key="2">
    <source>
        <dbReference type="EMBL" id="OLY77643.1"/>
    </source>
</evidence>
<dbReference type="EMBL" id="LSSL01007763">
    <property type="protein sequence ID" value="OLY77643.1"/>
    <property type="molecule type" value="Genomic_DNA"/>
</dbReference>
<dbReference type="AlphaFoldDB" id="A0A1R0GL75"/>
<sequence>MSANKIFSAFACTNYFRTALSIRKGSRSCLRFKSSSTFAPPGKDGDSSETPDLVPGQKKESQSLEKLLIYLESKGVDTTRPMKSYYDFTGIDPDSPISIDLSQILKFNSSSDSSQKESGRHRAELSRIVKDTFVFDFPNTTSHKTATHVSESSNTNSNLDPNAEFNPNHSAKSNTNLEAPSYHENKIKSFREKEKDELVQKELNKFISEIDSLWLDVPKDTYRNVLTDHLEYNTPYVIPGPESKKPEIDDLDLDKMSNKQLQDLLLSQVLHILRHQKN</sequence>
<feature type="region of interest" description="Disordered" evidence="1">
    <location>
        <begin position="37"/>
        <end position="59"/>
    </location>
</feature>
<name>A0A1R0GL75_9FUNG</name>
<dbReference type="Proteomes" id="UP000187455">
    <property type="component" value="Unassembled WGS sequence"/>
</dbReference>
<evidence type="ECO:0000256" key="1">
    <source>
        <dbReference type="SAM" id="MobiDB-lite"/>
    </source>
</evidence>
<comment type="caution">
    <text evidence="2">The sequence shown here is derived from an EMBL/GenBank/DDBJ whole genome shotgun (WGS) entry which is preliminary data.</text>
</comment>
<reference evidence="2 3" key="1">
    <citation type="journal article" date="2016" name="Mol. Biol. Evol.">
        <title>Genome-Wide Survey of Gut Fungi (Harpellales) Reveals the First Horizontally Transferred Ubiquitin Gene from a Mosquito Host.</title>
        <authorList>
            <person name="Wang Y."/>
            <person name="White M.M."/>
            <person name="Kvist S."/>
            <person name="Moncalvo J.M."/>
        </authorList>
    </citation>
    <scope>NUCLEOTIDE SEQUENCE [LARGE SCALE GENOMIC DNA]</scope>
    <source>
        <strain evidence="2 3">ALG-7-W6</strain>
    </source>
</reference>